<dbReference type="RefSeq" id="WP_091295098.1">
    <property type="nucleotide sequence ID" value="NZ_FOCE01000001.1"/>
</dbReference>
<dbReference type="GO" id="GO:0003984">
    <property type="term" value="F:acetolactate synthase activity"/>
    <property type="evidence" value="ECO:0007669"/>
    <property type="project" value="TreeGrafter"/>
</dbReference>
<sequence>MERSTIRLTMAQALVRWLTAQRTEIEGSRVPLFAGVFGIFGHGNVTCLSEALEAVQDQLPTWRGQNEQSMALAAVGFAKAKRRRQIMVATSSIGPGALNMVTAAGTAHANRLPVLLIAGDTFTNRLPDPVLQQVEHFNDPTLTANDAFKAVTRYWDRITHPAQIIASLPQAVAAMLDPADCGPAFIGLPQDTQELAFDYPVEFFEERVWRIPRPRADRQAVADAAALLKTAKKPLIIAGGGVRYSGAEEAVAKFAAERGIPVVETIAGKGGLTHYHPVHAGPIGIVGSTSANALAAEADVILAIGTRLQDFTTGSWTAFARDARFISINAARFDAIKHRALAVQGDALETVGDLDAALGDWHADPAHLPHAKALFAEWDALLDTHQAPTNTPVPTYAQVVHVVNRLADDSDTLISAAGGIPGEVAKGWRVKSPNTFDLEFGFSCMGYEIAAGWGCAMAQDGPGATGGTPIVMLGDGTYMMMNSDIYSAVLSGHKMIVIVCDNGGYAVISRLQQFKGVPGFNNLLKDCRIQNADNPLHVDFTAHAAAMGAATRKCDSLADFETAMEWAKGNDRTTVLSIVTDAYAWVPGDADWDVGVPEVSTRDSVNQARAHQDAIRAKQRIGV</sequence>
<dbReference type="InterPro" id="IPR029061">
    <property type="entry name" value="THDP-binding"/>
</dbReference>
<evidence type="ECO:0000259" key="4">
    <source>
        <dbReference type="Pfam" id="PF00205"/>
    </source>
</evidence>
<dbReference type="InterPro" id="IPR012000">
    <property type="entry name" value="Thiamin_PyroP_enz_cen_dom"/>
</dbReference>
<dbReference type="AlphaFoldDB" id="A0A1H7Y4Q7"/>
<gene>
    <name evidence="7" type="ORF">SAMN04488103_10171</name>
</gene>
<dbReference type="Pfam" id="PF02776">
    <property type="entry name" value="TPP_enzyme_N"/>
    <property type="match status" value="1"/>
</dbReference>
<dbReference type="GO" id="GO:0050660">
    <property type="term" value="F:flavin adenine dinucleotide binding"/>
    <property type="evidence" value="ECO:0007669"/>
    <property type="project" value="TreeGrafter"/>
</dbReference>
<dbReference type="Pfam" id="PF00205">
    <property type="entry name" value="TPP_enzyme_M"/>
    <property type="match status" value="1"/>
</dbReference>
<feature type="domain" description="Thiamine pyrophosphate enzyme N-terminal TPP-binding" evidence="6">
    <location>
        <begin position="36"/>
        <end position="132"/>
    </location>
</feature>
<dbReference type="GO" id="GO:0016823">
    <property type="term" value="F:hydrolase activity, acting on acid carbon-carbon bonds, in ketonic substances"/>
    <property type="evidence" value="ECO:0007669"/>
    <property type="project" value="InterPro"/>
</dbReference>
<dbReference type="SUPFAM" id="SSF52467">
    <property type="entry name" value="DHS-like NAD/FAD-binding domain"/>
    <property type="match status" value="1"/>
</dbReference>
<evidence type="ECO:0000256" key="2">
    <source>
        <dbReference type="ARBA" id="ARBA00023052"/>
    </source>
</evidence>
<dbReference type="GO" id="GO:0009099">
    <property type="term" value="P:L-valine biosynthetic process"/>
    <property type="evidence" value="ECO:0007669"/>
    <property type="project" value="TreeGrafter"/>
</dbReference>
<dbReference type="GO" id="GO:0000287">
    <property type="term" value="F:magnesium ion binding"/>
    <property type="evidence" value="ECO:0007669"/>
    <property type="project" value="InterPro"/>
</dbReference>
<dbReference type="EMBL" id="FOCE01000001">
    <property type="protein sequence ID" value="SEM41142.1"/>
    <property type="molecule type" value="Genomic_DNA"/>
</dbReference>
<dbReference type="InterPro" id="IPR029035">
    <property type="entry name" value="DHS-like_NAD/FAD-binding_dom"/>
</dbReference>
<keyword evidence="2 3" id="KW-0786">Thiamine pyrophosphate</keyword>
<dbReference type="Pfam" id="PF02775">
    <property type="entry name" value="TPP_enzyme_C"/>
    <property type="match status" value="1"/>
</dbReference>
<dbReference type="InterPro" id="IPR012001">
    <property type="entry name" value="Thiamin_PyroP_enz_TPP-bd_dom"/>
</dbReference>
<dbReference type="GO" id="GO:0009097">
    <property type="term" value="P:isoleucine biosynthetic process"/>
    <property type="evidence" value="ECO:0007669"/>
    <property type="project" value="TreeGrafter"/>
</dbReference>
<dbReference type="STRING" id="933059.SAMN04488103_10171"/>
<evidence type="ECO:0000259" key="5">
    <source>
        <dbReference type="Pfam" id="PF02775"/>
    </source>
</evidence>
<feature type="domain" description="Thiamine pyrophosphate enzyme TPP-binding" evidence="5">
    <location>
        <begin position="418"/>
        <end position="577"/>
    </location>
</feature>
<dbReference type="SUPFAM" id="SSF52518">
    <property type="entry name" value="Thiamin diphosphate-binding fold (THDP-binding)"/>
    <property type="match status" value="2"/>
</dbReference>
<dbReference type="Proteomes" id="UP000198761">
    <property type="component" value="Unassembled WGS sequence"/>
</dbReference>
<accession>A0A1H7Y4Q7</accession>
<dbReference type="OrthoDB" id="3194735at2"/>
<evidence type="ECO:0000313" key="8">
    <source>
        <dbReference type="Proteomes" id="UP000198761"/>
    </source>
</evidence>
<proteinExistence type="inferred from homology"/>
<keyword evidence="8" id="KW-1185">Reference proteome</keyword>
<evidence type="ECO:0000256" key="3">
    <source>
        <dbReference type="RuleBase" id="RU362132"/>
    </source>
</evidence>
<feature type="domain" description="Thiamine pyrophosphate enzyme central" evidence="4">
    <location>
        <begin position="221"/>
        <end position="352"/>
    </location>
</feature>
<dbReference type="InterPro" id="IPR011766">
    <property type="entry name" value="TPP_enzyme_TPP-bd"/>
</dbReference>
<evidence type="ECO:0000256" key="1">
    <source>
        <dbReference type="ARBA" id="ARBA00007812"/>
    </source>
</evidence>
<organism evidence="7 8">
    <name type="scientific">Gemmobacter aquatilis</name>
    <dbReference type="NCBI Taxonomy" id="933059"/>
    <lineage>
        <taxon>Bacteria</taxon>
        <taxon>Pseudomonadati</taxon>
        <taxon>Pseudomonadota</taxon>
        <taxon>Alphaproteobacteria</taxon>
        <taxon>Rhodobacterales</taxon>
        <taxon>Paracoccaceae</taxon>
        <taxon>Gemmobacter</taxon>
    </lineage>
</organism>
<dbReference type="GO" id="GO:0019310">
    <property type="term" value="P:inositol catabolic process"/>
    <property type="evidence" value="ECO:0007669"/>
    <property type="project" value="InterPro"/>
</dbReference>
<dbReference type="PANTHER" id="PTHR18968">
    <property type="entry name" value="THIAMINE PYROPHOSPHATE ENZYMES"/>
    <property type="match status" value="1"/>
</dbReference>
<evidence type="ECO:0000259" key="6">
    <source>
        <dbReference type="Pfam" id="PF02776"/>
    </source>
</evidence>
<evidence type="ECO:0000313" key="7">
    <source>
        <dbReference type="EMBL" id="SEM41142.1"/>
    </source>
</evidence>
<keyword evidence="7" id="KW-0378">Hydrolase</keyword>
<reference evidence="7 8" key="1">
    <citation type="submission" date="2016-10" db="EMBL/GenBank/DDBJ databases">
        <authorList>
            <person name="de Groot N.N."/>
        </authorList>
    </citation>
    <scope>NUCLEOTIDE SEQUENCE [LARGE SCALE GENOMIC DNA]</scope>
    <source>
        <strain evidence="7 8">DSM 3857</strain>
    </source>
</reference>
<dbReference type="InterPro" id="IPR045229">
    <property type="entry name" value="TPP_enz"/>
</dbReference>
<name>A0A1H7Y4Q7_9RHOB</name>
<dbReference type="CDD" id="cd07035">
    <property type="entry name" value="TPP_PYR_POX_like"/>
    <property type="match status" value="1"/>
</dbReference>
<dbReference type="InterPro" id="IPR030817">
    <property type="entry name" value="Myo_inos_IolD"/>
</dbReference>
<dbReference type="PANTHER" id="PTHR18968:SF9">
    <property type="entry name" value="3D-(3,5_4)-TRIHYDROXYCYCLOHEXANE-1,2-DIONE HYDROLASE"/>
    <property type="match status" value="1"/>
</dbReference>
<comment type="similarity">
    <text evidence="1 3">Belongs to the TPP enzyme family.</text>
</comment>
<dbReference type="Gene3D" id="3.40.50.1220">
    <property type="entry name" value="TPP-binding domain"/>
    <property type="match status" value="1"/>
</dbReference>
<dbReference type="NCBIfam" id="TIGR04377">
    <property type="entry name" value="myo_inos_iolD"/>
    <property type="match status" value="1"/>
</dbReference>
<protein>
    <submittedName>
        <fullName evidence="7">3D-(3,5/4)-trihydroxycyclohexane-1,2-dione acylhydrolase (Decyclizing)</fullName>
    </submittedName>
</protein>
<dbReference type="GO" id="GO:0005948">
    <property type="term" value="C:acetolactate synthase complex"/>
    <property type="evidence" value="ECO:0007669"/>
    <property type="project" value="TreeGrafter"/>
</dbReference>
<dbReference type="GO" id="GO:0030976">
    <property type="term" value="F:thiamine pyrophosphate binding"/>
    <property type="evidence" value="ECO:0007669"/>
    <property type="project" value="InterPro"/>
</dbReference>
<dbReference type="Gene3D" id="3.40.50.970">
    <property type="match status" value="2"/>
</dbReference>